<organism evidence="2 3">
    <name type="scientific">Frondihabitans australicus</name>
    <dbReference type="NCBI Taxonomy" id="386892"/>
    <lineage>
        <taxon>Bacteria</taxon>
        <taxon>Bacillati</taxon>
        <taxon>Actinomycetota</taxon>
        <taxon>Actinomycetes</taxon>
        <taxon>Micrococcales</taxon>
        <taxon>Microbacteriaceae</taxon>
        <taxon>Frondihabitans</taxon>
    </lineage>
</organism>
<evidence type="ECO:0000256" key="1">
    <source>
        <dbReference type="SAM" id="Phobius"/>
    </source>
</evidence>
<dbReference type="EMBL" id="RBKS01000001">
    <property type="protein sequence ID" value="RKR76136.1"/>
    <property type="molecule type" value="Genomic_DNA"/>
</dbReference>
<feature type="transmembrane region" description="Helical" evidence="1">
    <location>
        <begin position="68"/>
        <end position="95"/>
    </location>
</feature>
<keyword evidence="3" id="KW-1185">Reference proteome</keyword>
<dbReference type="AlphaFoldDB" id="A0A495ILU7"/>
<accession>A0A495ILU7</accession>
<feature type="transmembrane region" description="Helical" evidence="1">
    <location>
        <begin position="34"/>
        <end position="56"/>
    </location>
</feature>
<dbReference type="Proteomes" id="UP000280008">
    <property type="component" value="Unassembled WGS sequence"/>
</dbReference>
<dbReference type="OrthoDB" id="5121854at2"/>
<keyword evidence="1" id="KW-1133">Transmembrane helix</keyword>
<evidence type="ECO:0000313" key="2">
    <source>
        <dbReference type="EMBL" id="RKR76136.1"/>
    </source>
</evidence>
<keyword evidence="1" id="KW-0472">Membrane</keyword>
<evidence type="ECO:0000313" key="3">
    <source>
        <dbReference type="Proteomes" id="UP000280008"/>
    </source>
</evidence>
<name>A0A495ILU7_9MICO</name>
<proteinExistence type="predicted"/>
<sequence>MTDPRFRPQEHRDTTTVESLGRYPGRRRPRKGDLVLTIILSVVLYALTEQYVVYAIDRGHQHAAFTGGLTLATILAVVAPLVLAVFSTVFSILLILRRRLAFWLPVMAMILIVALYSVTGAMLDQAVLNHSVG</sequence>
<gene>
    <name evidence="2" type="ORF">C8E83_3301</name>
</gene>
<keyword evidence="1" id="KW-0812">Transmembrane</keyword>
<comment type="caution">
    <text evidence="2">The sequence shown here is derived from an EMBL/GenBank/DDBJ whole genome shotgun (WGS) entry which is preliminary data.</text>
</comment>
<feature type="transmembrane region" description="Helical" evidence="1">
    <location>
        <begin position="102"/>
        <end position="123"/>
    </location>
</feature>
<reference evidence="2 3" key="1">
    <citation type="submission" date="2018-10" db="EMBL/GenBank/DDBJ databases">
        <title>Sequencing the genomes of 1000 actinobacteria strains.</title>
        <authorList>
            <person name="Klenk H.-P."/>
        </authorList>
    </citation>
    <scope>NUCLEOTIDE SEQUENCE [LARGE SCALE GENOMIC DNA]</scope>
    <source>
        <strain evidence="2 3">DSM 17894</strain>
    </source>
</reference>
<protein>
    <submittedName>
        <fullName evidence="2">Uncharacterized protein</fullName>
    </submittedName>
</protein>
<dbReference type="RefSeq" id="WP_121371094.1">
    <property type="nucleotide sequence ID" value="NZ_RBKS01000001.1"/>
</dbReference>